<keyword evidence="2" id="KW-0456">Lyase</keyword>
<evidence type="ECO:0000313" key="4">
    <source>
        <dbReference type="EMBL" id="KAJ5222701.1"/>
    </source>
</evidence>
<dbReference type="InterPro" id="IPR049884">
    <property type="entry name" value="Scytalone_dh"/>
</dbReference>
<evidence type="ECO:0000256" key="1">
    <source>
        <dbReference type="ARBA" id="ARBA00008584"/>
    </source>
</evidence>
<feature type="domain" description="Scytalone dehydratase-like" evidence="3">
    <location>
        <begin position="1"/>
        <end position="104"/>
    </location>
</feature>
<name>A0A9W9NMR6_PENCI</name>
<dbReference type="GO" id="GO:0016829">
    <property type="term" value="F:lyase activity"/>
    <property type="evidence" value="ECO:0007669"/>
    <property type="project" value="UniProtKB-KW"/>
</dbReference>
<sequence>MSSEDFIAMMSSPELLGNPLILTQHLIGAASYECISEDEISATYQIRAAHQSYTDSSLEVVAHRGHGHGNVKHWYKRVDGVWKLAGVRPEMYWVEHELSKIFTRPGNKV</sequence>
<protein>
    <recommendedName>
        <fullName evidence="3">Scytalone dehydratase-like domain-containing protein</fullName>
    </recommendedName>
</protein>
<evidence type="ECO:0000256" key="2">
    <source>
        <dbReference type="ARBA" id="ARBA00023239"/>
    </source>
</evidence>
<dbReference type="Pfam" id="PF02982">
    <property type="entry name" value="Scytalone_dh"/>
    <property type="match status" value="1"/>
</dbReference>
<dbReference type="GeneID" id="81387026"/>
<evidence type="ECO:0000313" key="5">
    <source>
        <dbReference type="Proteomes" id="UP001147733"/>
    </source>
</evidence>
<keyword evidence="5" id="KW-1185">Reference proteome</keyword>
<dbReference type="Gene3D" id="3.10.450.50">
    <property type="match status" value="1"/>
</dbReference>
<accession>A0A9W9NMR6</accession>
<comment type="similarity">
    <text evidence="1">Belongs to the scytalone dehydratase family.</text>
</comment>
<dbReference type="InterPro" id="IPR032710">
    <property type="entry name" value="NTF2-like_dom_sf"/>
</dbReference>
<dbReference type="OrthoDB" id="5281072at2759"/>
<comment type="caution">
    <text evidence="4">The sequence shown here is derived from an EMBL/GenBank/DDBJ whole genome shotgun (WGS) entry which is preliminary data.</text>
</comment>
<reference evidence="4" key="1">
    <citation type="submission" date="2022-11" db="EMBL/GenBank/DDBJ databases">
        <authorList>
            <person name="Petersen C."/>
        </authorList>
    </citation>
    <scope>NUCLEOTIDE SEQUENCE</scope>
    <source>
        <strain evidence="4">IBT 23319</strain>
    </source>
</reference>
<dbReference type="RefSeq" id="XP_056497624.1">
    <property type="nucleotide sequence ID" value="XM_056647859.1"/>
</dbReference>
<dbReference type="SUPFAM" id="SSF54427">
    <property type="entry name" value="NTF2-like"/>
    <property type="match status" value="1"/>
</dbReference>
<dbReference type="AlphaFoldDB" id="A0A9W9NMR6"/>
<dbReference type="EMBL" id="JAPQKT010000008">
    <property type="protein sequence ID" value="KAJ5222701.1"/>
    <property type="molecule type" value="Genomic_DNA"/>
</dbReference>
<proteinExistence type="inferred from homology"/>
<evidence type="ECO:0000259" key="3">
    <source>
        <dbReference type="Pfam" id="PF02982"/>
    </source>
</evidence>
<reference evidence="4" key="2">
    <citation type="journal article" date="2023" name="IMA Fungus">
        <title>Comparative genomic study of the Penicillium genus elucidates a diverse pangenome and 15 lateral gene transfer events.</title>
        <authorList>
            <person name="Petersen C."/>
            <person name="Sorensen T."/>
            <person name="Nielsen M.R."/>
            <person name="Sondergaard T.E."/>
            <person name="Sorensen J.L."/>
            <person name="Fitzpatrick D.A."/>
            <person name="Frisvad J.C."/>
            <person name="Nielsen K.L."/>
        </authorList>
    </citation>
    <scope>NUCLEOTIDE SEQUENCE</scope>
    <source>
        <strain evidence="4">IBT 23319</strain>
    </source>
</reference>
<dbReference type="Proteomes" id="UP001147733">
    <property type="component" value="Unassembled WGS sequence"/>
</dbReference>
<gene>
    <name evidence="4" type="ORF">N7469_008941</name>
</gene>
<organism evidence="4 5">
    <name type="scientific">Penicillium citrinum</name>
    <dbReference type="NCBI Taxonomy" id="5077"/>
    <lineage>
        <taxon>Eukaryota</taxon>
        <taxon>Fungi</taxon>
        <taxon>Dikarya</taxon>
        <taxon>Ascomycota</taxon>
        <taxon>Pezizomycotina</taxon>
        <taxon>Eurotiomycetes</taxon>
        <taxon>Eurotiomycetidae</taxon>
        <taxon>Eurotiales</taxon>
        <taxon>Aspergillaceae</taxon>
        <taxon>Penicillium</taxon>
    </lineage>
</organism>